<sequence>MGFIIVYILIVFLVVEISAVLMRSTGLEHPIARFQVISLLTGTGFTTKESELILGHPVRRRIGIFLILFGAFSLAVMISCISAILAPDFHLYPLSVASGALFLVYVVLRIPAVGKLLEKRMSGAFRQTFSIHELAIQEVLYLEKEDAFIDIPIGESSAAIGHTIKELCERLPDVNILLIKRGTIAIRERRMETPLEAGDILYVYGSMRQIKRSFGAELEAKKSHGTRRKAGGLALMKNERMDAVKPFQRGDAADQPLRDANFQFLFPFSLTTDCHKDVKDTLEREGFVAFRLSALELEDAFYGPKHRVSHRDMERYYLPFTNHVLFPSEDNVESFQRMSKAMGKTAVLRMRYFDAPFILHAVDVVLCPFDTGFITLRVQLLKENPTLTEAIEFADRLRALQDAHSEDRAASVEYEGESYKEVQDFIFQAIVPHMVEHLDRTPMDGAYFEELPYLIDERMYVMASYAFPENADISLLDRYRASRLDGLDDNGDPYISAYYIPYIEEYCRGTGLERWAPYAYYQTDESCFCCLNSLPERKADAIVNKMYGEYYYGLLLNLFHRIVLLKLSNSYSRVQMERDSEKTELLIRDITTFSAKYNFLEVVSQSQGREIFLQLRKMYGNDELFEDVKQTLTDLFKYQENANSRRSSYLLNVLTIYTVISGIYGMNQVIEDLKSPIQWSHMSGYSVFEWIALAVTCSGLLVAFLLSGNILWKWGKELLKRFRS</sequence>
<accession>A0A9X4KUD4</accession>
<keyword evidence="1" id="KW-0812">Transmembrane</keyword>
<evidence type="ECO:0000313" key="3">
    <source>
        <dbReference type="EMBL" id="MDG0811067.1"/>
    </source>
</evidence>
<dbReference type="GO" id="GO:0008324">
    <property type="term" value="F:monoatomic cation transmembrane transporter activity"/>
    <property type="evidence" value="ECO:0007669"/>
    <property type="project" value="InterPro"/>
</dbReference>
<organism evidence="3 4">
    <name type="scientific">Cohnella rhizosphaerae</name>
    <dbReference type="NCBI Taxonomy" id="1457232"/>
    <lineage>
        <taxon>Bacteria</taxon>
        <taxon>Bacillati</taxon>
        <taxon>Bacillota</taxon>
        <taxon>Bacilli</taxon>
        <taxon>Bacillales</taxon>
        <taxon>Paenibacillaceae</taxon>
        <taxon>Cohnella</taxon>
    </lineage>
</organism>
<feature type="transmembrane region" description="Helical" evidence="1">
    <location>
        <begin position="62"/>
        <end position="85"/>
    </location>
</feature>
<name>A0A9X4KUD4_9BACL</name>
<dbReference type="RefSeq" id="WP_277533508.1">
    <property type="nucleotide sequence ID" value="NZ_JAPDIA010000007.1"/>
</dbReference>
<feature type="transmembrane region" description="Helical" evidence="1">
    <location>
        <begin position="6"/>
        <end position="24"/>
    </location>
</feature>
<keyword evidence="1" id="KW-1133">Transmembrane helix</keyword>
<dbReference type="AlphaFoldDB" id="A0A9X4KUD4"/>
<evidence type="ECO:0000313" key="4">
    <source>
        <dbReference type="Proteomes" id="UP001153404"/>
    </source>
</evidence>
<keyword evidence="1" id="KW-0472">Membrane</keyword>
<feature type="transmembrane region" description="Helical" evidence="1">
    <location>
        <begin position="649"/>
        <end position="670"/>
    </location>
</feature>
<reference evidence="3" key="1">
    <citation type="submission" date="2022-10" db="EMBL/GenBank/DDBJ databases">
        <title>Comparative genomic analysis of Cohnella hashimotonis sp. nov., isolated from the International Space Station.</title>
        <authorList>
            <person name="Simpson A."/>
            <person name="Venkateswaran K."/>
        </authorList>
    </citation>
    <scope>NUCLEOTIDE SEQUENCE</scope>
    <source>
        <strain evidence="3">DSM 28161</strain>
    </source>
</reference>
<dbReference type="Proteomes" id="UP001153404">
    <property type="component" value="Unassembled WGS sequence"/>
</dbReference>
<proteinExistence type="predicted"/>
<dbReference type="Gene3D" id="3.30.70.1450">
    <property type="entry name" value="Regulator of K+ conductance, C-terminal domain"/>
    <property type="match status" value="1"/>
</dbReference>
<evidence type="ECO:0000256" key="1">
    <source>
        <dbReference type="SAM" id="Phobius"/>
    </source>
</evidence>
<dbReference type="PROSITE" id="PS51202">
    <property type="entry name" value="RCK_C"/>
    <property type="match status" value="1"/>
</dbReference>
<evidence type="ECO:0000259" key="2">
    <source>
        <dbReference type="PROSITE" id="PS51202"/>
    </source>
</evidence>
<gene>
    <name evidence="3" type="ORF">OMP40_18120</name>
</gene>
<dbReference type="Pfam" id="PF02080">
    <property type="entry name" value="TrkA_C"/>
    <property type="match status" value="1"/>
</dbReference>
<dbReference type="SUPFAM" id="SSF116726">
    <property type="entry name" value="TrkA C-terminal domain-like"/>
    <property type="match status" value="1"/>
</dbReference>
<protein>
    <recommendedName>
        <fullName evidence="2">RCK C-terminal domain-containing protein</fullName>
    </recommendedName>
</protein>
<feature type="domain" description="RCK C-terminal" evidence="2">
    <location>
        <begin position="136"/>
        <end position="219"/>
    </location>
</feature>
<feature type="transmembrane region" description="Helical" evidence="1">
    <location>
        <begin position="91"/>
        <end position="112"/>
    </location>
</feature>
<dbReference type="InterPro" id="IPR006037">
    <property type="entry name" value="RCK_C"/>
</dbReference>
<keyword evidence="4" id="KW-1185">Reference proteome</keyword>
<feature type="transmembrane region" description="Helical" evidence="1">
    <location>
        <begin position="690"/>
        <end position="712"/>
    </location>
</feature>
<dbReference type="InterPro" id="IPR036721">
    <property type="entry name" value="RCK_C_sf"/>
</dbReference>
<comment type="caution">
    <text evidence="3">The sequence shown here is derived from an EMBL/GenBank/DDBJ whole genome shotgun (WGS) entry which is preliminary data.</text>
</comment>
<dbReference type="GO" id="GO:0006813">
    <property type="term" value="P:potassium ion transport"/>
    <property type="evidence" value="ECO:0007669"/>
    <property type="project" value="InterPro"/>
</dbReference>
<dbReference type="EMBL" id="JAPDIA010000007">
    <property type="protein sequence ID" value="MDG0811067.1"/>
    <property type="molecule type" value="Genomic_DNA"/>
</dbReference>